<evidence type="ECO:0000256" key="5">
    <source>
        <dbReference type="ARBA" id="ARBA00022857"/>
    </source>
</evidence>
<dbReference type="KEGG" id="esj:SJ05684_c22080"/>
<evidence type="ECO:0000313" key="12">
    <source>
        <dbReference type="Proteomes" id="UP000217211"/>
    </source>
</evidence>
<dbReference type="RefSeq" id="WP_034851087.1">
    <property type="nucleotide sequence ID" value="NZ_AJQT01000008.1"/>
</dbReference>
<comment type="function">
    <text evidence="7 8">Key enzyme in folate metabolism. Catalyzes an essential reaction for de novo glycine and purine synthesis, and for DNA precursor synthesis.</text>
</comment>
<dbReference type="PANTHER" id="PTHR48069:SF3">
    <property type="entry name" value="DIHYDROFOLATE REDUCTASE"/>
    <property type="match status" value="1"/>
</dbReference>
<evidence type="ECO:0000256" key="3">
    <source>
        <dbReference type="ARBA" id="ARBA00012856"/>
    </source>
</evidence>
<dbReference type="FunFam" id="3.40.430.10:FF:000001">
    <property type="entry name" value="Dihydrofolate reductase"/>
    <property type="match status" value="1"/>
</dbReference>
<dbReference type="Proteomes" id="UP000217211">
    <property type="component" value="Chromosome"/>
</dbReference>
<dbReference type="GO" id="GO:0046655">
    <property type="term" value="P:folic acid metabolic process"/>
    <property type="evidence" value="ECO:0007669"/>
    <property type="project" value="TreeGrafter"/>
</dbReference>
<evidence type="ECO:0000259" key="10">
    <source>
        <dbReference type="PROSITE" id="PS51330"/>
    </source>
</evidence>
<dbReference type="SUPFAM" id="SSF53597">
    <property type="entry name" value="Dihydrofolate reductase-like"/>
    <property type="match status" value="1"/>
</dbReference>
<evidence type="ECO:0000256" key="8">
    <source>
        <dbReference type="PIRNR" id="PIRNR000194"/>
    </source>
</evidence>
<dbReference type="PRINTS" id="PR00070">
    <property type="entry name" value="DHFR"/>
</dbReference>
<dbReference type="OrthoDB" id="9804315at2"/>
<dbReference type="GO" id="GO:0046452">
    <property type="term" value="P:dihydrofolate metabolic process"/>
    <property type="evidence" value="ECO:0007669"/>
    <property type="project" value="TreeGrafter"/>
</dbReference>
<dbReference type="Gene3D" id="3.40.430.10">
    <property type="entry name" value="Dihydrofolate Reductase, subunit A"/>
    <property type="match status" value="1"/>
</dbReference>
<gene>
    <name evidence="11" type="ORF">SJ05684_c22080</name>
</gene>
<dbReference type="STRING" id="716928.GCA_000261485_00338"/>
<sequence>MTEVKSDPKIVIVVAIAANGVIGREGELPWRLSTDLKRFKALTMGKPVVMGRKTWASLGRPLPGRPNIVISRDPVFAAQGAELASSLEAALDRARHHAAAQGVDEICVIGGGEIYRQSIGIADVLHVTEVQAEVEGDTAFPAIDSTIFEKVFEEDLPRSEKDSHAMHFVTWRRRERAAGDASMNGAGP</sequence>
<dbReference type="eggNOG" id="COG0262">
    <property type="taxonomic scope" value="Bacteria"/>
</dbReference>
<evidence type="ECO:0000256" key="4">
    <source>
        <dbReference type="ARBA" id="ARBA00022563"/>
    </source>
</evidence>
<dbReference type="PIRSF" id="PIRSF000194">
    <property type="entry name" value="DHFR"/>
    <property type="match status" value="1"/>
</dbReference>
<dbReference type="Pfam" id="PF00186">
    <property type="entry name" value="DHFR_1"/>
    <property type="match status" value="1"/>
</dbReference>
<comment type="similarity">
    <text evidence="2 8 9">Belongs to the dihydrofolate reductase family.</text>
</comment>
<dbReference type="InterPro" id="IPR012259">
    <property type="entry name" value="DHFR"/>
</dbReference>
<evidence type="ECO:0000256" key="2">
    <source>
        <dbReference type="ARBA" id="ARBA00009539"/>
    </source>
</evidence>
<reference evidence="11 12" key="1">
    <citation type="submission" date="2017-08" db="EMBL/GenBank/DDBJ databases">
        <title>Multipartite genome sequences of Sinorhizobium species nodulating soybeans.</title>
        <authorList>
            <person name="Tian C.F."/>
        </authorList>
    </citation>
    <scope>NUCLEOTIDE SEQUENCE [LARGE SCALE GENOMIC DNA]</scope>
    <source>
        <strain evidence="11 12">CCBAU 05684</strain>
    </source>
</reference>
<keyword evidence="4 8" id="KW-0554">One-carbon metabolism</keyword>
<dbReference type="PROSITE" id="PS00075">
    <property type="entry name" value="DHFR_1"/>
    <property type="match status" value="1"/>
</dbReference>
<dbReference type="PROSITE" id="PS51330">
    <property type="entry name" value="DHFR_2"/>
    <property type="match status" value="1"/>
</dbReference>
<dbReference type="InterPro" id="IPR024072">
    <property type="entry name" value="DHFR-like_dom_sf"/>
</dbReference>
<dbReference type="InterPro" id="IPR001796">
    <property type="entry name" value="DHFR_dom"/>
</dbReference>
<name>A0A249PEH2_9HYPH</name>
<comment type="catalytic activity">
    <reaction evidence="8">
        <text>(6S)-5,6,7,8-tetrahydrofolate + NADP(+) = 7,8-dihydrofolate + NADPH + H(+)</text>
        <dbReference type="Rhea" id="RHEA:15009"/>
        <dbReference type="ChEBI" id="CHEBI:15378"/>
        <dbReference type="ChEBI" id="CHEBI:57451"/>
        <dbReference type="ChEBI" id="CHEBI:57453"/>
        <dbReference type="ChEBI" id="CHEBI:57783"/>
        <dbReference type="ChEBI" id="CHEBI:58349"/>
        <dbReference type="EC" id="1.5.1.3"/>
    </reaction>
</comment>
<evidence type="ECO:0000256" key="1">
    <source>
        <dbReference type="ARBA" id="ARBA00004903"/>
    </source>
</evidence>
<dbReference type="PANTHER" id="PTHR48069">
    <property type="entry name" value="DIHYDROFOLATE REDUCTASE"/>
    <property type="match status" value="1"/>
</dbReference>
<organism evidence="11 12">
    <name type="scientific">Sinorhizobium sojae CCBAU 05684</name>
    <dbReference type="NCBI Taxonomy" id="716928"/>
    <lineage>
        <taxon>Bacteria</taxon>
        <taxon>Pseudomonadati</taxon>
        <taxon>Pseudomonadota</taxon>
        <taxon>Alphaproteobacteria</taxon>
        <taxon>Hyphomicrobiales</taxon>
        <taxon>Rhizobiaceae</taxon>
        <taxon>Sinorhizobium/Ensifer group</taxon>
        <taxon>Sinorhizobium</taxon>
    </lineage>
</organism>
<dbReference type="GO" id="GO:0004146">
    <property type="term" value="F:dihydrofolate reductase activity"/>
    <property type="evidence" value="ECO:0007669"/>
    <property type="project" value="UniProtKB-EC"/>
</dbReference>
<dbReference type="UniPathway" id="UPA00077">
    <property type="reaction ID" value="UER00158"/>
</dbReference>
<comment type="pathway">
    <text evidence="1 8">Cofactor biosynthesis; tetrahydrofolate biosynthesis; 5,6,7,8-tetrahydrofolate from 7,8-dihydrofolate: step 1/1.</text>
</comment>
<dbReference type="EMBL" id="CP023067">
    <property type="protein sequence ID" value="ASY63649.1"/>
    <property type="molecule type" value="Genomic_DNA"/>
</dbReference>
<evidence type="ECO:0000256" key="9">
    <source>
        <dbReference type="RuleBase" id="RU004474"/>
    </source>
</evidence>
<dbReference type="GO" id="GO:0046654">
    <property type="term" value="P:tetrahydrofolate biosynthetic process"/>
    <property type="evidence" value="ECO:0007669"/>
    <property type="project" value="UniProtKB-UniPathway"/>
</dbReference>
<protein>
    <recommendedName>
        <fullName evidence="3 8">Dihydrofolate reductase</fullName>
        <ecNumber evidence="3 8">1.5.1.3</ecNumber>
    </recommendedName>
</protein>
<keyword evidence="12" id="KW-1185">Reference proteome</keyword>
<dbReference type="GO" id="GO:0070401">
    <property type="term" value="F:NADP+ binding"/>
    <property type="evidence" value="ECO:0007669"/>
    <property type="project" value="UniProtKB-ARBA"/>
</dbReference>
<evidence type="ECO:0000256" key="7">
    <source>
        <dbReference type="ARBA" id="ARBA00025067"/>
    </source>
</evidence>
<dbReference type="GO" id="GO:0006730">
    <property type="term" value="P:one-carbon metabolic process"/>
    <property type="evidence" value="ECO:0007669"/>
    <property type="project" value="UniProtKB-KW"/>
</dbReference>
<feature type="domain" description="DHFR" evidence="10">
    <location>
        <begin position="9"/>
        <end position="173"/>
    </location>
</feature>
<dbReference type="GO" id="GO:0005829">
    <property type="term" value="C:cytosol"/>
    <property type="evidence" value="ECO:0007669"/>
    <property type="project" value="TreeGrafter"/>
</dbReference>
<evidence type="ECO:0000256" key="6">
    <source>
        <dbReference type="ARBA" id="ARBA00023002"/>
    </source>
</evidence>
<dbReference type="CDD" id="cd00209">
    <property type="entry name" value="DHFR"/>
    <property type="match status" value="1"/>
</dbReference>
<accession>A0A249PEH2</accession>
<proteinExistence type="inferred from homology"/>
<keyword evidence="6 8" id="KW-0560">Oxidoreductase</keyword>
<dbReference type="InterPro" id="IPR017925">
    <property type="entry name" value="DHFR_CS"/>
</dbReference>
<dbReference type="AlphaFoldDB" id="A0A249PEH2"/>
<keyword evidence="5 8" id="KW-0521">NADP</keyword>
<evidence type="ECO:0000313" key="11">
    <source>
        <dbReference type="EMBL" id="ASY63649.1"/>
    </source>
</evidence>
<dbReference type="EC" id="1.5.1.3" evidence="3 8"/>